<sequence>MIEHYTHDNWQAWLDNISTPFTEVICGEDLKYEEDFKFLKSSFSGVNELDCKKIFITSTQLLSDKSKDLRIASYVLFAAASDYGVEGLVNGFALINGFVTDFWDDLHPIKDKARKAVHVWLLGQQSRIIALVEQKNNFEPERIVELQKQLAIYSTETLKKVDENAGPLSEFVQWAEKLNKKYPVEIEKAVVEKTNTSAEPQAAKVVENTGHANTSERSIKSAPIINVIDSDNQFNEALRKLLAFDKEKQNLSRFIALSRAARWSDMKLPPNEQGRTRIPAPRNTAFTPIVNALANEDFLSALLLGEALFMEGAMHFNLDLQIMQLSALKGLGKNTITQQLEFSLYQLSVRFPQLSQLTYDDGSALCSAKAKDVIADISAQFTQSTTVGNPNDEAFEAAEVLAKTQVEQGKLEVALTTVSTLVTRNAYERAQVLLIKAKLCLLAERYDFAGPMLLELVESIEKQQLDQWQPALAMQVWRNAVLCFDTLAASGEVDLAERSKILKGKMILTQPEVALGWI</sequence>
<dbReference type="PANTHER" id="PTHR37024">
    <property type="entry name" value="TYPE VI SECRETION SYSTEM DUF2094 AND IMPA-RELATED DOMAIN PROTEIN"/>
    <property type="match status" value="1"/>
</dbReference>
<protein>
    <submittedName>
        <fullName evidence="2">Type VI secretion system protein TssA</fullName>
    </submittedName>
</protein>
<evidence type="ECO:0000313" key="2">
    <source>
        <dbReference type="EMBL" id="GAA0820337.1"/>
    </source>
</evidence>
<dbReference type="Pfam" id="PF16989">
    <property type="entry name" value="T6SS_VasJ"/>
    <property type="match status" value="1"/>
</dbReference>
<dbReference type="PANTHER" id="PTHR37024:SF5">
    <property type="entry name" value="IMPA N-TERMINAL DOMAIN-CONTAINING PROTEIN"/>
    <property type="match status" value="1"/>
</dbReference>
<proteinExistence type="predicted"/>
<dbReference type="RefSeq" id="WP_343817931.1">
    <property type="nucleotide sequence ID" value="NZ_BAAAFA010000009.1"/>
</dbReference>
<accession>A0ABP3WI72</accession>
<evidence type="ECO:0000313" key="3">
    <source>
        <dbReference type="Proteomes" id="UP001500021"/>
    </source>
</evidence>
<name>A0ABP3WI72_9GAMM</name>
<evidence type="ECO:0000259" key="1">
    <source>
        <dbReference type="Pfam" id="PF06812"/>
    </source>
</evidence>
<reference evidence="3" key="1">
    <citation type="journal article" date="2019" name="Int. J. Syst. Evol. Microbiol.">
        <title>The Global Catalogue of Microorganisms (GCM) 10K type strain sequencing project: providing services to taxonomists for standard genome sequencing and annotation.</title>
        <authorList>
            <consortium name="The Broad Institute Genomics Platform"/>
            <consortium name="The Broad Institute Genome Sequencing Center for Infectious Disease"/>
            <person name="Wu L."/>
            <person name="Ma J."/>
        </authorList>
    </citation>
    <scope>NUCLEOTIDE SEQUENCE [LARGE SCALE GENOMIC DNA]</scope>
    <source>
        <strain evidence="3">JCM 15608</strain>
    </source>
</reference>
<dbReference type="Proteomes" id="UP001500021">
    <property type="component" value="Unassembled WGS sequence"/>
</dbReference>
<comment type="caution">
    <text evidence="2">The sequence shown here is derived from an EMBL/GenBank/DDBJ whole genome shotgun (WGS) entry which is preliminary data.</text>
</comment>
<keyword evidence="3" id="KW-1185">Reference proteome</keyword>
<gene>
    <name evidence="2" type="primary">tssA</name>
    <name evidence="2" type="ORF">GCM10009111_25600</name>
</gene>
<dbReference type="InterPro" id="IPR010657">
    <property type="entry name" value="ImpA_N"/>
</dbReference>
<dbReference type="InterPro" id="IPR017739">
    <property type="entry name" value="T6SS-assoc_VCA0119"/>
</dbReference>
<feature type="domain" description="ImpA N-terminal" evidence="1">
    <location>
        <begin position="24"/>
        <end position="121"/>
    </location>
</feature>
<organism evidence="2 3">
    <name type="scientific">Colwellia asteriadis</name>
    <dbReference type="NCBI Taxonomy" id="517723"/>
    <lineage>
        <taxon>Bacteria</taxon>
        <taxon>Pseudomonadati</taxon>
        <taxon>Pseudomonadota</taxon>
        <taxon>Gammaproteobacteria</taxon>
        <taxon>Alteromonadales</taxon>
        <taxon>Colwelliaceae</taxon>
        <taxon>Colwellia</taxon>
    </lineage>
</organism>
<dbReference type="EMBL" id="BAAAFA010000009">
    <property type="protein sequence ID" value="GAA0820337.1"/>
    <property type="molecule type" value="Genomic_DNA"/>
</dbReference>
<dbReference type="Pfam" id="PF06812">
    <property type="entry name" value="ImpA_N"/>
    <property type="match status" value="1"/>
</dbReference>